<feature type="transmembrane region" description="Helical" evidence="8">
    <location>
        <begin position="12"/>
        <end position="31"/>
    </location>
</feature>
<reference evidence="11 12" key="1">
    <citation type="submission" date="2017-09" db="EMBL/GenBank/DDBJ databases">
        <title>Comparative genomics of rhizobia isolated from Phaseolus vulgaris in China.</title>
        <authorList>
            <person name="Tong W."/>
        </authorList>
    </citation>
    <scope>NUCLEOTIDE SEQUENCE [LARGE SCALE GENOMIC DNA]</scope>
    <source>
        <strain evidence="11 12">FH14</strain>
    </source>
</reference>
<keyword evidence="12" id="KW-1185">Reference proteome</keyword>
<evidence type="ECO:0000313" key="12">
    <source>
        <dbReference type="Proteomes" id="UP000219914"/>
    </source>
</evidence>
<dbReference type="EMBL" id="JAVLSF010000031">
    <property type="protein sequence ID" value="MDR9776972.1"/>
    <property type="molecule type" value="Genomic_DNA"/>
</dbReference>
<evidence type="ECO:0000256" key="2">
    <source>
        <dbReference type="ARBA" id="ARBA00022448"/>
    </source>
</evidence>
<evidence type="ECO:0000313" key="13">
    <source>
        <dbReference type="Proteomes" id="UP001268610"/>
    </source>
</evidence>
<evidence type="ECO:0000256" key="5">
    <source>
        <dbReference type="ARBA" id="ARBA00022692"/>
    </source>
</evidence>
<keyword evidence="7 8" id="KW-0472">Membrane</keyword>
<comment type="caution">
    <text evidence="10">The sequence shown here is derived from an EMBL/GenBank/DDBJ whole genome shotgun (WGS) entry which is preliminary data.</text>
</comment>
<evidence type="ECO:0000256" key="6">
    <source>
        <dbReference type="ARBA" id="ARBA00022989"/>
    </source>
</evidence>
<evidence type="ECO:0000256" key="3">
    <source>
        <dbReference type="ARBA" id="ARBA00022475"/>
    </source>
</evidence>
<evidence type="ECO:0000256" key="8">
    <source>
        <dbReference type="RuleBase" id="RU363032"/>
    </source>
</evidence>
<dbReference type="PANTHER" id="PTHR43357:SF4">
    <property type="entry name" value="INNER MEMBRANE ABC TRANSPORTER PERMEASE PROTEIN YDCV"/>
    <property type="match status" value="1"/>
</dbReference>
<comment type="subcellular location">
    <subcellularLocation>
        <location evidence="1">Cell inner membrane</location>
        <topology evidence="1">Multi-pass membrane protein</topology>
    </subcellularLocation>
    <subcellularLocation>
        <location evidence="8">Cell membrane</location>
        <topology evidence="8">Multi-pass membrane protein</topology>
    </subcellularLocation>
</comment>
<dbReference type="AlphaFoldDB" id="A0A2A6K943"/>
<feature type="domain" description="ABC transmembrane type-1" evidence="9">
    <location>
        <begin position="62"/>
        <end position="250"/>
    </location>
</feature>
<feature type="transmembrane region" description="Helical" evidence="8">
    <location>
        <begin position="228"/>
        <end position="251"/>
    </location>
</feature>
<comment type="similarity">
    <text evidence="8">Belongs to the binding-protein-dependent transport system permease family.</text>
</comment>
<keyword evidence="4" id="KW-0997">Cell inner membrane</keyword>
<evidence type="ECO:0000313" key="10">
    <source>
        <dbReference type="EMBL" id="MDR9776972.1"/>
    </source>
</evidence>
<dbReference type="InterPro" id="IPR035906">
    <property type="entry name" value="MetI-like_sf"/>
</dbReference>
<dbReference type="SUPFAM" id="SSF161098">
    <property type="entry name" value="MetI-like"/>
    <property type="match status" value="1"/>
</dbReference>
<protein>
    <submittedName>
        <fullName evidence="10 11">ABC transporter permease</fullName>
    </submittedName>
</protein>
<dbReference type="EMBL" id="NWSY01000018">
    <property type="protein sequence ID" value="PDT21397.1"/>
    <property type="molecule type" value="Genomic_DNA"/>
</dbReference>
<accession>A0A2A6K943</accession>
<feature type="transmembrane region" description="Helical" evidence="8">
    <location>
        <begin position="173"/>
        <end position="197"/>
    </location>
</feature>
<organism evidence="10 13">
    <name type="scientific">Rhizobium hidalgonense</name>
    <dbReference type="NCBI Taxonomy" id="1538159"/>
    <lineage>
        <taxon>Bacteria</taxon>
        <taxon>Pseudomonadati</taxon>
        <taxon>Pseudomonadota</taxon>
        <taxon>Alphaproteobacteria</taxon>
        <taxon>Hyphomicrobiales</taxon>
        <taxon>Rhizobiaceae</taxon>
        <taxon>Rhizobium/Agrobacterium group</taxon>
        <taxon>Rhizobium</taxon>
    </lineage>
</organism>
<dbReference type="PROSITE" id="PS50928">
    <property type="entry name" value="ABC_TM1"/>
    <property type="match status" value="1"/>
</dbReference>
<evidence type="ECO:0000256" key="7">
    <source>
        <dbReference type="ARBA" id="ARBA00023136"/>
    </source>
</evidence>
<name>A0A2A6K943_9HYPH</name>
<reference evidence="10" key="2">
    <citation type="submission" date="2023-04" db="EMBL/GenBank/DDBJ databases">
        <title>Genomic characterization of faba bean (Vicia faba) microsymbionts in Mexican soils.</title>
        <authorList>
            <person name="Rivera Orduna F.N."/>
            <person name="Guevara-Luna J."/>
            <person name="Yan J."/>
            <person name="Arroyo-Herrera I."/>
            <person name="Li Y."/>
            <person name="Vasquez-Murrieta M.S."/>
            <person name="Wang E.T."/>
        </authorList>
    </citation>
    <scope>NUCLEOTIDE SEQUENCE</scope>
    <source>
        <strain evidence="10">CH26</strain>
    </source>
</reference>
<keyword evidence="5 8" id="KW-0812">Transmembrane</keyword>
<evidence type="ECO:0000259" key="9">
    <source>
        <dbReference type="PROSITE" id="PS50928"/>
    </source>
</evidence>
<keyword evidence="2 8" id="KW-0813">Transport</keyword>
<dbReference type="GO" id="GO:0055085">
    <property type="term" value="P:transmembrane transport"/>
    <property type="evidence" value="ECO:0007669"/>
    <property type="project" value="InterPro"/>
</dbReference>
<dbReference type="GO" id="GO:0005886">
    <property type="term" value="C:plasma membrane"/>
    <property type="evidence" value="ECO:0007669"/>
    <property type="project" value="UniProtKB-SubCell"/>
</dbReference>
<dbReference type="InterPro" id="IPR000515">
    <property type="entry name" value="MetI-like"/>
</dbReference>
<proteinExistence type="inferred from homology"/>
<evidence type="ECO:0000256" key="1">
    <source>
        <dbReference type="ARBA" id="ARBA00004429"/>
    </source>
</evidence>
<sequence>MISQVSLRRIAFSLLGIIMAAPLLVVFGVSVNEKKSLTFPPQGFNLGWYGDLFRSSDWSDAVLNSAIIAASSAAFAVVIAFPIAWFNWRYRLGWVKVVTTIGLAPFLLPPVITALGFLSFWTQAGLYGQYFTVIVSHGIFLVSLPLVSLTLGFSTLDASLPEAAATMGADNRVILRTVVFPLVRPYLISGFAFAFVVSLNEYLIAYMTVGAVLETLPMRIFNSLRYGYTPVMASASIFFVILTIVIFSLVARFGDLPKLLGAHTK</sequence>
<feature type="transmembrane region" description="Helical" evidence="8">
    <location>
        <begin position="127"/>
        <end position="153"/>
    </location>
</feature>
<evidence type="ECO:0000313" key="11">
    <source>
        <dbReference type="EMBL" id="PDT21397.1"/>
    </source>
</evidence>
<dbReference type="PANTHER" id="PTHR43357">
    <property type="entry name" value="INNER MEMBRANE ABC TRANSPORTER PERMEASE PROTEIN YDCV"/>
    <property type="match status" value="1"/>
</dbReference>
<dbReference type="Gene3D" id="1.10.3720.10">
    <property type="entry name" value="MetI-like"/>
    <property type="match status" value="1"/>
</dbReference>
<feature type="transmembrane region" description="Helical" evidence="8">
    <location>
        <begin position="61"/>
        <end position="85"/>
    </location>
</feature>
<dbReference type="Proteomes" id="UP000219914">
    <property type="component" value="Unassembled WGS sequence"/>
</dbReference>
<evidence type="ECO:0000256" key="4">
    <source>
        <dbReference type="ARBA" id="ARBA00022519"/>
    </source>
</evidence>
<gene>
    <name evidence="11" type="ORF">CO674_22650</name>
    <name evidence="10" type="ORF">RJJ65_30865</name>
</gene>
<keyword evidence="6 8" id="KW-1133">Transmembrane helix</keyword>
<dbReference type="Proteomes" id="UP001268610">
    <property type="component" value="Unassembled WGS sequence"/>
</dbReference>
<dbReference type="CDD" id="cd06261">
    <property type="entry name" value="TM_PBP2"/>
    <property type="match status" value="1"/>
</dbReference>
<dbReference type="Pfam" id="PF00528">
    <property type="entry name" value="BPD_transp_1"/>
    <property type="match status" value="1"/>
</dbReference>
<keyword evidence="3" id="KW-1003">Cell membrane</keyword>
<feature type="transmembrane region" description="Helical" evidence="8">
    <location>
        <begin position="203"/>
        <end position="221"/>
    </location>
</feature>
<dbReference type="RefSeq" id="WP_097535939.1">
    <property type="nucleotide sequence ID" value="NZ_JAVLSD010000009.1"/>
</dbReference>
<feature type="transmembrane region" description="Helical" evidence="8">
    <location>
        <begin position="97"/>
        <end position="121"/>
    </location>
</feature>